<keyword evidence="2 5" id="KW-0812">Transmembrane</keyword>
<comment type="subcellular location">
    <subcellularLocation>
        <location evidence="1">Membrane</location>
    </subcellularLocation>
</comment>
<evidence type="ECO:0000256" key="2">
    <source>
        <dbReference type="ARBA" id="ARBA00022692"/>
    </source>
</evidence>
<dbReference type="AlphaFoldDB" id="A0A9N9B0P6"/>
<evidence type="ECO:0000256" key="4">
    <source>
        <dbReference type="ARBA" id="ARBA00023136"/>
    </source>
</evidence>
<evidence type="ECO:0000256" key="3">
    <source>
        <dbReference type="ARBA" id="ARBA00022989"/>
    </source>
</evidence>
<dbReference type="GO" id="GO:0043495">
    <property type="term" value="F:protein-membrane adaptor activity"/>
    <property type="evidence" value="ECO:0007669"/>
    <property type="project" value="TreeGrafter"/>
</dbReference>
<dbReference type="PROSITE" id="PS51469">
    <property type="entry name" value="SUN"/>
    <property type="match status" value="1"/>
</dbReference>
<protein>
    <submittedName>
        <fullName evidence="7">1685_t:CDS:1</fullName>
    </submittedName>
</protein>
<reference evidence="7" key="1">
    <citation type="submission" date="2021-06" db="EMBL/GenBank/DDBJ databases">
        <authorList>
            <person name="Kallberg Y."/>
            <person name="Tangrot J."/>
            <person name="Rosling A."/>
        </authorList>
    </citation>
    <scope>NUCLEOTIDE SEQUENCE</scope>
    <source>
        <strain evidence="7">87-6 pot B 2015</strain>
    </source>
</reference>
<name>A0A9N9B0P6_FUNMO</name>
<keyword evidence="8" id="KW-1185">Reference proteome</keyword>
<accession>A0A9N9B0P6</accession>
<comment type="caution">
    <text evidence="7">The sequence shown here is derived from an EMBL/GenBank/DDBJ whole genome shotgun (WGS) entry which is preliminary data.</text>
</comment>
<dbReference type="EMBL" id="CAJVPP010001321">
    <property type="protein sequence ID" value="CAG8548998.1"/>
    <property type="molecule type" value="Genomic_DNA"/>
</dbReference>
<dbReference type="PANTHER" id="PTHR12911">
    <property type="entry name" value="SAD1/UNC-84-LIKE PROTEIN-RELATED"/>
    <property type="match status" value="1"/>
</dbReference>
<evidence type="ECO:0000256" key="5">
    <source>
        <dbReference type="SAM" id="Phobius"/>
    </source>
</evidence>
<evidence type="ECO:0000256" key="1">
    <source>
        <dbReference type="ARBA" id="ARBA00004370"/>
    </source>
</evidence>
<evidence type="ECO:0000313" key="8">
    <source>
        <dbReference type="Proteomes" id="UP000789375"/>
    </source>
</evidence>
<dbReference type="InterPro" id="IPR045119">
    <property type="entry name" value="SUN1-5"/>
</dbReference>
<dbReference type="Gene3D" id="2.60.120.260">
    <property type="entry name" value="Galactose-binding domain-like"/>
    <property type="match status" value="1"/>
</dbReference>
<feature type="domain" description="SUN" evidence="6">
    <location>
        <begin position="346"/>
        <end position="515"/>
    </location>
</feature>
<gene>
    <name evidence="7" type="ORF">FMOSSE_LOCUS6368</name>
</gene>
<organism evidence="7 8">
    <name type="scientific">Funneliformis mosseae</name>
    <name type="common">Endomycorrhizal fungus</name>
    <name type="synonym">Glomus mosseae</name>
    <dbReference type="NCBI Taxonomy" id="27381"/>
    <lineage>
        <taxon>Eukaryota</taxon>
        <taxon>Fungi</taxon>
        <taxon>Fungi incertae sedis</taxon>
        <taxon>Mucoromycota</taxon>
        <taxon>Glomeromycotina</taxon>
        <taxon>Glomeromycetes</taxon>
        <taxon>Glomerales</taxon>
        <taxon>Glomeraceae</taxon>
        <taxon>Funneliformis</taxon>
    </lineage>
</organism>
<proteinExistence type="predicted"/>
<dbReference type="InterPro" id="IPR012919">
    <property type="entry name" value="SUN_dom"/>
</dbReference>
<keyword evidence="4 5" id="KW-0472">Membrane</keyword>
<dbReference type="Pfam" id="PF07738">
    <property type="entry name" value="Sad1_UNC"/>
    <property type="match status" value="1"/>
</dbReference>
<dbReference type="GO" id="GO:0034993">
    <property type="term" value="C:meiotic nuclear membrane microtubule tethering complex"/>
    <property type="evidence" value="ECO:0007669"/>
    <property type="project" value="TreeGrafter"/>
</dbReference>
<evidence type="ECO:0000259" key="6">
    <source>
        <dbReference type="PROSITE" id="PS51469"/>
    </source>
</evidence>
<dbReference type="Gene3D" id="3.40.50.720">
    <property type="entry name" value="NAD(P)-binding Rossmann-like Domain"/>
    <property type="match status" value="1"/>
</dbReference>
<keyword evidence="3 5" id="KW-1133">Transmembrane helix</keyword>
<dbReference type="Proteomes" id="UP000789375">
    <property type="component" value="Unassembled WGS sequence"/>
</dbReference>
<dbReference type="SUPFAM" id="SSF52283">
    <property type="entry name" value="Formate/glycerate dehydrogenase catalytic domain-like"/>
    <property type="match status" value="1"/>
</dbReference>
<sequence>MSPITRSKTSPVRFLFSEFPTFLDLELAYCKALPRLQQDAEQILEKRLEENEVKVHFYNPSASPEYWFVNNREALEEVVYYKMKFRLFLRYKKQFMDKGIDVSECVELKLPQKRVLPHKELFSCGTLPVMNIYNFGRHSTKEGYEKEYSFFHEEEAASSSTVFYQSPPTPRNFSFLSHSFKFESSQTLLGDYTDTEIDDTAPPNLDHHHNGRAQFFSNILHVINCHQFSINWLFNDKIYFVLMVLISFSVYGYMLQVQQQKILIKGRLDGTVRVQVQEFIEQEMLRVSSTSPAKVRKGLSNDEHVEKENDVGLLGYVRTQLHEVLQEQLEKMMEGTSADYALYTGGARILPQLTSRTYEIWPSKPYQRVWGRLTHRNVITSKKPEIVLSPNVNVGECWCFNGTNGQIGIKLSRSIVVTHLTYSHIGKEVSIDPISSAPYEFELWGLSENKRDFKVFLGKYQYDLDGRPTQAFNVPDEIAKNNNKRVDSVVMKILSNHENSQFTCLYRLQVHEVLVFGEIRHAKRSFEEMKERYEFKEFNSTKNDFLLEATTKYENVVAILLAHGADQIIDKFDTEVLDTLSPDVNVILVIGKASELVDVKAATENGVFVADTVSELQLTEEEIEQAALDNLEFALITGVPKDTVNEIEEVSEAAAGKAADLVEKNGEMNDLDISDIQINI</sequence>
<evidence type="ECO:0000313" key="7">
    <source>
        <dbReference type="EMBL" id="CAG8548998.1"/>
    </source>
</evidence>
<feature type="transmembrane region" description="Helical" evidence="5">
    <location>
        <begin position="238"/>
        <end position="255"/>
    </location>
</feature>
<dbReference type="PANTHER" id="PTHR12911:SF8">
    <property type="entry name" value="KLAROID PROTEIN-RELATED"/>
    <property type="match status" value="1"/>
</dbReference>